<accession>A0AAD7KZF7</accession>
<organism evidence="1 2">
    <name type="scientific">Quillaja saponaria</name>
    <name type="common">Soap bark tree</name>
    <dbReference type="NCBI Taxonomy" id="32244"/>
    <lineage>
        <taxon>Eukaryota</taxon>
        <taxon>Viridiplantae</taxon>
        <taxon>Streptophyta</taxon>
        <taxon>Embryophyta</taxon>
        <taxon>Tracheophyta</taxon>
        <taxon>Spermatophyta</taxon>
        <taxon>Magnoliopsida</taxon>
        <taxon>eudicotyledons</taxon>
        <taxon>Gunneridae</taxon>
        <taxon>Pentapetalae</taxon>
        <taxon>rosids</taxon>
        <taxon>fabids</taxon>
        <taxon>Fabales</taxon>
        <taxon>Quillajaceae</taxon>
        <taxon>Quillaja</taxon>
    </lineage>
</organism>
<dbReference type="EMBL" id="JARAOO010000012">
    <property type="protein sequence ID" value="KAJ7948428.1"/>
    <property type="molecule type" value="Genomic_DNA"/>
</dbReference>
<evidence type="ECO:0000313" key="1">
    <source>
        <dbReference type="EMBL" id="KAJ7948428.1"/>
    </source>
</evidence>
<dbReference type="AlphaFoldDB" id="A0AAD7KZF7"/>
<evidence type="ECO:0000313" key="2">
    <source>
        <dbReference type="Proteomes" id="UP001163823"/>
    </source>
</evidence>
<reference evidence="1" key="1">
    <citation type="journal article" date="2023" name="Science">
        <title>Elucidation of the pathway for biosynthesis of saponin adjuvants from the soapbark tree.</title>
        <authorList>
            <person name="Reed J."/>
            <person name="Orme A."/>
            <person name="El-Demerdash A."/>
            <person name="Owen C."/>
            <person name="Martin L.B.B."/>
            <person name="Misra R.C."/>
            <person name="Kikuchi S."/>
            <person name="Rejzek M."/>
            <person name="Martin A.C."/>
            <person name="Harkess A."/>
            <person name="Leebens-Mack J."/>
            <person name="Louveau T."/>
            <person name="Stephenson M.J."/>
            <person name="Osbourn A."/>
        </authorList>
    </citation>
    <scope>NUCLEOTIDE SEQUENCE</scope>
    <source>
        <strain evidence="1">S10</strain>
    </source>
</reference>
<proteinExistence type="predicted"/>
<dbReference type="Proteomes" id="UP001163823">
    <property type="component" value="Chromosome 12"/>
</dbReference>
<name>A0AAD7KZF7_QUISA</name>
<protein>
    <submittedName>
        <fullName evidence="1">Uncharacterized protein</fullName>
    </submittedName>
</protein>
<sequence length="117" mass="12915">MPSLSSLGLRLGFSDFSIRDAIFLNRVVSSVVGQESLARKSKRALIEEAIFLKALSKKASAHKSKALNGSKWLNISEQDALMGLYRRKPYPEKAKGPMEVSDSRARDGRCCMLAVDI</sequence>
<comment type="caution">
    <text evidence="1">The sequence shown here is derived from an EMBL/GenBank/DDBJ whole genome shotgun (WGS) entry which is preliminary data.</text>
</comment>
<keyword evidence="2" id="KW-1185">Reference proteome</keyword>
<gene>
    <name evidence="1" type="ORF">O6P43_028903</name>
</gene>
<dbReference type="KEGG" id="qsa:O6P43_028903"/>